<protein>
    <submittedName>
        <fullName evidence="2">Class I SAM-dependent methyltransferase</fullName>
    </submittedName>
    <submittedName>
        <fullName evidence="3">N-dimethyltransferase</fullName>
    </submittedName>
</protein>
<dbReference type="InterPro" id="IPR029063">
    <property type="entry name" value="SAM-dependent_MTases_sf"/>
</dbReference>
<dbReference type="Pfam" id="PF13649">
    <property type="entry name" value="Methyltransf_25"/>
    <property type="match status" value="1"/>
</dbReference>
<comment type="caution">
    <text evidence="3">The sequence shown here is derived from an EMBL/GenBank/DDBJ whole genome shotgun (WGS) entry which is preliminary data.</text>
</comment>
<dbReference type="Gene3D" id="3.40.50.150">
    <property type="entry name" value="Vaccinia Virus protein VP39"/>
    <property type="match status" value="1"/>
</dbReference>
<dbReference type="EMBL" id="JACHMV010000001">
    <property type="protein sequence ID" value="MBB4772386.1"/>
    <property type="molecule type" value="Genomic_DNA"/>
</dbReference>
<evidence type="ECO:0000313" key="2">
    <source>
        <dbReference type="EMBL" id="GAA0547254.1"/>
    </source>
</evidence>
<name>A0A7W7MV89_9ACTN</name>
<dbReference type="RefSeq" id="WP_184879790.1">
    <property type="nucleotide sequence ID" value="NZ_BAAAHD010000002.1"/>
</dbReference>
<evidence type="ECO:0000313" key="3">
    <source>
        <dbReference type="EMBL" id="MBB4772386.1"/>
    </source>
</evidence>
<dbReference type="InterPro" id="IPR041698">
    <property type="entry name" value="Methyltransf_25"/>
</dbReference>
<keyword evidence="3" id="KW-0808">Transferase</keyword>
<dbReference type="Proteomes" id="UP000549343">
    <property type="component" value="Unassembled WGS sequence"/>
</dbReference>
<feature type="domain" description="Methyltransferase" evidence="1">
    <location>
        <begin position="44"/>
        <end position="134"/>
    </location>
</feature>
<dbReference type="Gene3D" id="2.20.130.10">
    <property type="entry name" value="CAC2371-like domains"/>
    <property type="match status" value="1"/>
</dbReference>
<dbReference type="AlphaFoldDB" id="A0A7W7MV89"/>
<dbReference type="EMBL" id="BAAAHD010000002">
    <property type="protein sequence ID" value="GAA0547254.1"/>
    <property type="molecule type" value="Genomic_DNA"/>
</dbReference>
<proteinExistence type="predicted"/>
<dbReference type="GO" id="GO:0008168">
    <property type="term" value="F:methyltransferase activity"/>
    <property type="evidence" value="ECO:0007669"/>
    <property type="project" value="UniProtKB-KW"/>
</dbReference>
<evidence type="ECO:0000313" key="5">
    <source>
        <dbReference type="Proteomes" id="UP001501427"/>
    </source>
</evidence>
<keyword evidence="5" id="KW-1185">Reference proteome</keyword>
<reference evidence="2" key="3">
    <citation type="submission" date="2023-12" db="EMBL/GenBank/DDBJ databases">
        <authorList>
            <person name="Sun Q."/>
            <person name="Inoue M."/>
        </authorList>
    </citation>
    <scope>NUCLEOTIDE SEQUENCE</scope>
    <source>
        <strain evidence="2">JCM 10667</strain>
    </source>
</reference>
<dbReference type="Proteomes" id="UP001501427">
    <property type="component" value="Unassembled WGS sequence"/>
</dbReference>
<accession>A0A7W7MV89</accession>
<keyword evidence="3" id="KW-0489">Methyltransferase</keyword>
<reference evidence="3 4" key="2">
    <citation type="submission" date="2020-08" db="EMBL/GenBank/DDBJ databases">
        <title>Sequencing the genomes of 1000 actinobacteria strains.</title>
        <authorList>
            <person name="Klenk H.-P."/>
        </authorList>
    </citation>
    <scope>NUCLEOTIDE SEQUENCE [LARGE SCALE GENOMIC DNA]</scope>
    <source>
        <strain evidence="3 4">DSM 44772</strain>
    </source>
</reference>
<evidence type="ECO:0000313" key="4">
    <source>
        <dbReference type="Proteomes" id="UP000549343"/>
    </source>
</evidence>
<sequence length="243" mass="26787">MQYGQAHAEVYDLVFTARGKDFRAESERLAQLIRARMPGASSLLDVACGTGAHLEVLAEHFEHVEGVELAPGMREVACRRLPGRTIHGADMRTFDLRLAFDAVICVGNSVACLDSAEELNRAVERMAAHLVRGGVLVVEPWFFSGDFLDGWVDGSVHKEDGRVVTQLTRAAKDGDKVRMQARFVVADRDGFHEFDETLTARPFARDEYTAALENAGLKPEFVRGFTLADGRPLAPGLFIGTRR</sequence>
<dbReference type="SUPFAM" id="SSF53335">
    <property type="entry name" value="S-adenosyl-L-methionine-dependent methyltransferases"/>
    <property type="match status" value="1"/>
</dbReference>
<dbReference type="CDD" id="cd02440">
    <property type="entry name" value="AdoMet_MTases"/>
    <property type="match status" value="1"/>
</dbReference>
<dbReference type="GO" id="GO:0032259">
    <property type="term" value="P:methylation"/>
    <property type="evidence" value="ECO:0007669"/>
    <property type="project" value="UniProtKB-KW"/>
</dbReference>
<gene>
    <name evidence="3" type="ORF">F4557_000804</name>
    <name evidence="2" type="ORF">GCM10009546_06640</name>
</gene>
<organism evidence="3 4">
    <name type="scientific">Actinomadura livida</name>
    <dbReference type="NCBI Taxonomy" id="79909"/>
    <lineage>
        <taxon>Bacteria</taxon>
        <taxon>Bacillati</taxon>
        <taxon>Actinomycetota</taxon>
        <taxon>Actinomycetes</taxon>
        <taxon>Streptosporangiales</taxon>
        <taxon>Thermomonosporaceae</taxon>
        <taxon>Actinomadura</taxon>
    </lineage>
</organism>
<reference evidence="2 5" key="1">
    <citation type="journal article" date="2019" name="Int. J. Syst. Evol. Microbiol.">
        <title>The Global Catalogue of Microorganisms (GCM) 10K type strain sequencing project: providing services to taxonomists for standard genome sequencing and annotation.</title>
        <authorList>
            <consortium name="The Broad Institute Genomics Platform"/>
            <consortium name="The Broad Institute Genome Sequencing Center for Infectious Disease"/>
            <person name="Wu L."/>
            <person name="Ma J."/>
        </authorList>
    </citation>
    <scope>NUCLEOTIDE SEQUENCE [LARGE SCALE GENOMIC DNA]</scope>
    <source>
        <strain evidence="2 5">JCM 10667</strain>
    </source>
</reference>
<evidence type="ECO:0000259" key="1">
    <source>
        <dbReference type="Pfam" id="PF13649"/>
    </source>
</evidence>